<keyword evidence="2" id="KW-1185">Reference proteome</keyword>
<dbReference type="AlphaFoldDB" id="A0AAD7XMN2"/>
<name>A0AAD7XMN2_9STRA</name>
<dbReference type="EMBL" id="JAQMWT010000239">
    <property type="protein sequence ID" value="KAJ8606971.1"/>
    <property type="molecule type" value="Genomic_DNA"/>
</dbReference>
<reference evidence="1" key="1">
    <citation type="submission" date="2023-01" db="EMBL/GenBank/DDBJ databases">
        <title>Metagenome sequencing of chrysophaentin producing Chrysophaeum taylorii.</title>
        <authorList>
            <person name="Davison J."/>
            <person name="Bewley C."/>
        </authorList>
    </citation>
    <scope>NUCLEOTIDE SEQUENCE</scope>
    <source>
        <strain evidence="1">NIES-1699</strain>
    </source>
</reference>
<dbReference type="SUPFAM" id="SSF140860">
    <property type="entry name" value="Pseudo ankyrin repeat-like"/>
    <property type="match status" value="2"/>
</dbReference>
<evidence type="ECO:0000313" key="1">
    <source>
        <dbReference type="EMBL" id="KAJ8606971.1"/>
    </source>
</evidence>
<dbReference type="Proteomes" id="UP001230188">
    <property type="component" value="Unassembled WGS sequence"/>
</dbReference>
<proteinExistence type="predicted"/>
<organism evidence="1 2">
    <name type="scientific">Chrysophaeum taylorii</name>
    <dbReference type="NCBI Taxonomy" id="2483200"/>
    <lineage>
        <taxon>Eukaryota</taxon>
        <taxon>Sar</taxon>
        <taxon>Stramenopiles</taxon>
        <taxon>Ochrophyta</taxon>
        <taxon>Pelagophyceae</taxon>
        <taxon>Pelagomonadales</taxon>
        <taxon>Pelagomonadaceae</taxon>
        <taxon>Chrysophaeum</taxon>
    </lineage>
</organism>
<protein>
    <recommendedName>
        <fullName evidence="3">Ankyrin repeat protein</fullName>
    </recommendedName>
</protein>
<evidence type="ECO:0000313" key="2">
    <source>
        <dbReference type="Proteomes" id="UP001230188"/>
    </source>
</evidence>
<accession>A0AAD7XMN2</accession>
<dbReference type="PANTHER" id="PTHR46586:SF3">
    <property type="entry name" value="ANKYRIN REPEAT-CONTAINING PROTEIN"/>
    <property type="match status" value="1"/>
</dbReference>
<dbReference type="InterPro" id="IPR052050">
    <property type="entry name" value="SecEffector_AnkRepeat"/>
</dbReference>
<comment type="caution">
    <text evidence="1">The sequence shown here is derived from an EMBL/GenBank/DDBJ whole genome shotgun (WGS) entry which is preliminary data.</text>
</comment>
<sequence>MGGARRDEALEDDTKQTALLMLIDLNAVALLNSVDDDDCSLEQKRFVLRKMVKDDDDWVLELLDGVSYEALAALIQKRITNQSQLVEISKLFDKVGVANHKRDLLTLMLPGRDYDPHIDENVHLPNGVRPNTLKNGKDLEDFVELGAINWIEWLIRNNFGLREDVCPLAARAGQLEVLKWARANECQWASWTCSEAARGGHLEILVWARANNCPWDDYTCSHAAFAGHLHILKWARARGCPWSEMTCSEAARGGHLEVLKWARANGCPWDVWTYVRASLHNHREVLDWVRANGCAMRKDRRLARTSTPGVCARTGS</sequence>
<dbReference type="PANTHER" id="PTHR46586">
    <property type="entry name" value="ANKYRIN REPEAT-CONTAINING PROTEIN"/>
    <property type="match status" value="1"/>
</dbReference>
<evidence type="ECO:0008006" key="3">
    <source>
        <dbReference type="Google" id="ProtNLM"/>
    </source>
</evidence>
<gene>
    <name evidence="1" type="ORF">CTAYLR_009273</name>
</gene>